<dbReference type="Pfam" id="PF06985">
    <property type="entry name" value="HET"/>
    <property type="match status" value="1"/>
</dbReference>
<feature type="domain" description="Heterokaryon incompatibility" evidence="1">
    <location>
        <begin position="24"/>
        <end position="108"/>
    </location>
</feature>
<evidence type="ECO:0000259" key="1">
    <source>
        <dbReference type="Pfam" id="PF06985"/>
    </source>
</evidence>
<dbReference type="InParanoid" id="A0A2J6SS35"/>
<sequence>MRLLKYDTDGDFSLAEFFNDTPKYAILSHTWGEEEVTFKNLADGTGKNKTGYDKIRFCAQQAAENSLQYFWVDTCCIDKSSSTELQEAINSMFRWYRDAVKCYVYLSDVSLPPSDDAAVDFTKAWELQFRESRWFTRGWTLQELIAPASVEFYSKEGKLLGDKVSLEQIICQITGIPIKAFQGSPLSDFGIPERMAWAKIRQTTREEDSVYSLLGIFGVHMPLIYGERREYGLRRLYEEIKKSSNGTFKT</sequence>
<gene>
    <name evidence="2" type="ORF">K444DRAFT_599383</name>
</gene>
<dbReference type="RefSeq" id="XP_024730453.1">
    <property type="nucleotide sequence ID" value="XM_024878570.1"/>
</dbReference>
<evidence type="ECO:0000313" key="3">
    <source>
        <dbReference type="Proteomes" id="UP000235371"/>
    </source>
</evidence>
<dbReference type="OrthoDB" id="3432186at2759"/>
<dbReference type="STRING" id="1095630.A0A2J6SS35"/>
<organism evidence="2 3">
    <name type="scientific">Hyaloscypha bicolor E</name>
    <dbReference type="NCBI Taxonomy" id="1095630"/>
    <lineage>
        <taxon>Eukaryota</taxon>
        <taxon>Fungi</taxon>
        <taxon>Dikarya</taxon>
        <taxon>Ascomycota</taxon>
        <taxon>Pezizomycotina</taxon>
        <taxon>Leotiomycetes</taxon>
        <taxon>Helotiales</taxon>
        <taxon>Hyaloscyphaceae</taxon>
        <taxon>Hyaloscypha</taxon>
        <taxon>Hyaloscypha bicolor</taxon>
    </lineage>
</organism>
<accession>A0A2J6SS35</accession>
<reference evidence="2 3" key="1">
    <citation type="submission" date="2016-04" db="EMBL/GenBank/DDBJ databases">
        <title>A degradative enzymes factory behind the ericoid mycorrhizal symbiosis.</title>
        <authorList>
            <consortium name="DOE Joint Genome Institute"/>
            <person name="Martino E."/>
            <person name="Morin E."/>
            <person name="Grelet G."/>
            <person name="Kuo A."/>
            <person name="Kohler A."/>
            <person name="Daghino S."/>
            <person name="Barry K."/>
            <person name="Choi C."/>
            <person name="Cichocki N."/>
            <person name="Clum A."/>
            <person name="Copeland A."/>
            <person name="Hainaut M."/>
            <person name="Haridas S."/>
            <person name="Labutti K."/>
            <person name="Lindquist E."/>
            <person name="Lipzen A."/>
            <person name="Khouja H.-R."/>
            <person name="Murat C."/>
            <person name="Ohm R."/>
            <person name="Olson A."/>
            <person name="Spatafora J."/>
            <person name="Veneault-Fourrey C."/>
            <person name="Henrissat B."/>
            <person name="Grigoriev I."/>
            <person name="Martin F."/>
            <person name="Perotto S."/>
        </authorList>
    </citation>
    <scope>NUCLEOTIDE SEQUENCE [LARGE SCALE GENOMIC DNA]</scope>
    <source>
        <strain evidence="2 3">E</strain>
    </source>
</reference>
<dbReference type="EMBL" id="KZ613872">
    <property type="protein sequence ID" value="PMD53549.1"/>
    <property type="molecule type" value="Genomic_DNA"/>
</dbReference>
<dbReference type="InterPro" id="IPR010730">
    <property type="entry name" value="HET"/>
</dbReference>
<dbReference type="Proteomes" id="UP000235371">
    <property type="component" value="Unassembled WGS sequence"/>
</dbReference>
<name>A0A2J6SS35_9HELO</name>
<dbReference type="PANTHER" id="PTHR10622:SF11">
    <property type="entry name" value="HET-DOMAIN-CONTAINING PROTEIN"/>
    <property type="match status" value="1"/>
</dbReference>
<dbReference type="GeneID" id="36586647"/>
<keyword evidence="3" id="KW-1185">Reference proteome</keyword>
<protein>
    <submittedName>
        <fullName evidence="2">HET-domain-containing protein</fullName>
    </submittedName>
</protein>
<dbReference type="PANTHER" id="PTHR10622">
    <property type="entry name" value="HET DOMAIN-CONTAINING PROTEIN"/>
    <property type="match status" value="1"/>
</dbReference>
<evidence type="ECO:0000313" key="2">
    <source>
        <dbReference type="EMBL" id="PMD53549.1"/>
    </source>
</evidence>
<dbReference type="AlphaFoldDB" id="A0A2J6SS35"/>
<proteinExistence type="predicted"/>